<comment type="caution">
    <text evidence="11">Lacks conserved residue(s) required for the propagation of feature annotation.</text>
</comment>
<dbReference type="FunFam" id="3.40.1440.10:FF:000008">
    <property type="entry name" value="Structure-specific endonuclease subunit SLX1 homolog"/>
    <property type="match status" value="1"/>
</dbReference>
<dbReference type="GeneID" id="115625044"/>
<evidence type="ECO:0000256" key="10">
    <source>
        <dbReference type="ARBA" id="ARBA00023242"/>
    </source>
</evidence>
<evidence type="ECO:0000256" key="8">
    <source>
        <dbReference type="ARBA" id="ARBA00023172"/>
    </source>
</evidence>
<organism evidence="14 15">
    <name type="scientific">Drosophila lebanonensis</name>
    <name type="common">Fruit fly</name>
    <name type="synonym">Scaptodrosophila lebanonensis</name>
    <dbReference type="NCBI Taxonomy" id="7225"/>
    <lineage>
        <taxon>Eukaryota</taxon>
        <taxon>Metazoa</taxon>
        <taxon>Ecdysozoa</taxon>
        <taxon>Arthropoda</taxon>
        <taxon>Hexapoda</taxon>
        <taxon>Insecta</taxon>
        <taxon>Pterygota</taxon>
        <taxon>Neoptera</taxon>
        <taxon>Endopterygota</taxon>
        <taxon>Diptera</taxon>
        <taxon>Brachycera</taxon>
        <taxon>Muscomorpha</taxon>
        <taxon>Ephydroidea</taxon>
        <taxon>Drosophilidae</taxon>
        <taxon>Scaptodrosophila</taxon>
    </lineage>
</organism>
<keyword evidence="5" id="KW-0863">Zinc-finger</keyword>
<proteinExistence type="inferred from homology"/>
<keyword evidence="9 11" id="KW-0234">DNA repair</keyword>
<evidence type="ECO:0000313" key="14">
    <source>
        <dbReference type="Proteomes" id="UP000504634"/>
    </source>
</evidence>
<reference evidence="15" key="1">
    <citation type="submission" date="2025-08" db="UniProtKB">
        <authorList>
            <consortium name="RefSeq"/>
        </authorList>
    </citation>
    <scope>IDENTIFICATION</scope>
    <source>
        <strain evidence="15">11010-0011.00</strain>
        <tissue evidence="15">Whole body</tissue>
    </source>
</reference>
<gene>
    <name evidence="15" type="primary">LOC115625044</name>
</gene>
<dbReference type="InterPro" id="IPR000305">
    <property type="entry name" value="GIY-YIG_endonuc"/>
</dbReference>
<comment type="subcellular location">
    <subcellularLocation>
        <location evidence="11">Nucleus</location>
    </subcellularLocation>
</comment>
<protein>
    <recommendedName>
        <fullName evidence="11">Structure-specific endonuclease subunit SLX1 homolog</fullName>
        <ecNumber evidence="11">3.1.-.-</ecNumber>
    </recommendedName>
</protein>
<keyword evidence="1 11" id="KW-0540">Nuclease</keyword>
<evidence type="ECO:0000256" key="1">
    <source>
        <dbReference type="ARBA" id="ARBA00022722"/>
    </source>
</evidence>
<dbReference type="GO" id="GO:0017108">
    <property type="term" value="F:5'-flap endonuclease activity"/>
    <property type="evidence" value="ECO:0007669"/>
    <property type="project" value="InterPro"/>
</dbReference>
<dbReference type="PROSITE" id="PS50164">
    <property type="entry name" value="GIY_YIG"/>
    <property type="match status" value="1"/>
</dbReference>
<feature type="domain" description="GIY-YIG" evidence="13">
    <location>
        <begin position="22"/>
        <end position="111"/>
    </location>
</feature>
<evidence type="ECO:0000256" key="3">
    <source>
        <dbReference type="ARBA" id="ARBA00022759"/>
    </source>
</evidence>
<dbReference type="GO" id="GO:0008270">
    <property type="term" value="F:zinc ion binding"/>
    <property type="evidence" value="ECO:0007669"/>
    <property type="project" value="UniProtKB-KW"/>
</dbReference>
<keyword evidence="2" id="KW-0479">Metal-binding</keyword>
<comment type="cofactor">
    <cofactor evidence="11">
        <name>a divalent metal cation</name>
        <dbReference type="ChEBI" id="CHEBI:60240"/>
    </cofactor>
</comment>
<evidence type="ECO:0000259" key="13">
    <source>
        <dbReference type="PROSITE" id="PS50164"/>
    </source>
</evidence>
<comment type="similarity">
    <text evidence="11">Belongs to the SLX1 family.</text>
</comment>
<dbReference type="InterPro" id="IPR050381">
    <property type="entry name" value="SLX1_endonuclease"/>
</dbReference>
<dbReference type="Pfam" id="PF01541">
    <property type="entry name" value="GIY-YIG"/>
    <property type="match status" value="1"/>
</dbReference>
<feature type="region of interest" description="Disordered" evidence="12">
    <location>
        <begin position="267"/>
        <end position="307"/>
    </location>
</feature>
<sequence length="307" mass="35194">MNTYEASSSLSPPKDAVAHKGQFYGVYLLCSQSPDLRYRGKCYVGFTVNPNRRIKQHNRGRDFGGAKKTSNKGPWEMVMIVHGFPNNIAALQFEWAWQQPTLSTRLKTFNELKRKRPRESHFDYNFRIVSCMLCIGPWHRLPLTIRWLEVGYERDFLEPLPKQMQVVSGKVAITASQRKLKSLEQPATQLWTPECHLCMQRIVQPERSRIGCLNATCCLTCHIICLANYMLGDEKGHYIPVTGVCPLCETTFTWAALLQRKRTLQKGGGCEEEAYGDELSDMEEPPDVNSDIEEVPQQNEKIYELSD</sequence>
<dbReference type="Gene3D" id="3.40.1440.10">
    <property type="entry name" value="GIY-YIG endonuclease"/>
    <property type="match status" value="1"/>
</dbReference>
<dbReference type="AlphaFoldDB" id="A0A6J2TKU5"/>
<evidence type="ECO:0000256" key="11">
    <source>
        <dbReference type="HAMAP-Rule" id="MF_03100"/>
    </source>
</evidence>
<evidence type="ECO:0000256" key="9">
    <source>
        <dbReference type="ARBA" id="ARBA00023204"/>
    </source>
</evidence>
<keyword evidence="4 11" id="KW-0227">DNA damage</keyword>
<dbReference type="RefSeq" id="XP_030375753.1">
    <property type="nucleotide sequence ID" value="XM_030519893.1"/>
</dbReference>
<dbReference type="OrthoDB" id="24645at2759"/>
<dbReference type="Proteomes" id="UP000504634">
    <property type="component" value="Unplaced"/>
</dbReference>
<keyword evidence="8 11" id="KW-0233">DNA recombination</keyword>
<dbReference type="InterPro" id="IPR027520">
    <property type="entry name" value="Slx1"/>
</dbReference>
<comment type="subunit">
    <text evidence="11">Forms a heterodimer with mus312/SLX4.</text>
</comment>
<feature type="compositionally biased region" description="Acidic residues" evidence="12">
    <location>
        <begin position="270"/>
        <end position="294"/>
    </location>
</feature>
<dbReference type="HAMAP" id="MF_03100">
    <property type="entry name" value="Endonuc_su_Slx1"/>
    <property type="match status" value="1"/>
</dbReference>
<evidence type="ECO:0000256" key="4">
    <source>
        <dbReference type="ARBA" id="ARBA00022763"/>
    </source>
</evidence>
<keyword evidence="6 11" id="KW-0378">Hydrolase</keyword>
<dbReference type="InterPro" id="IPR013083">
    <property type="entry name" value="Znf_RING/FYVE/PHD"/>
</dbReference>
<dbReference type="CDD" id="cd10455">
    <property type="entry name" value="GIY-YIG_SLX1"/>
    <property type="match status" value="1"/>
</dbReference>
<dbReference type="PANTHER" id="PTHR20208">
    <property type="entry name" value="STRUCTURE-SPECIFIC ENDONUCLEASE SUBUNIT SLX1"/>
    <property type="match status" value="1"/>
</dbReference>
<dbReference type="GO" id="GO:0033557">
    <property type="term" value="C:Slx1-Slx4 complex"/>
    <property type="evidence" value="ECO:0007669"/>
    <property type="project" value="UniProtKB-UniRule"/>
</dbReference>
<dbReference type="InterPro" id="IPR048749">
    <property type="entry name" value="SLX1_C"/>
</dbReference>
<keyword evidence="14" id="KW-1185">Reference proteome</keyword>
<dbReference type="SUPFAM" id="SSF82771">
    <property type="entry name" value="GIY-YIG endonuclease"/>
    <property type="match status" value="1"/>
</dbReference>
<evidence type="ECO:0000256" key="2">
    <source>
        <dbReference type="ARBA" id="ARBA00022723"/>
    </source>
</evidence>
<dbReference type="GO" id="GO:0000724">
    <property type="term" value="P:double-strand break repair via homologous recombination"/>
    <property type="evidence" value="ECO:0007669"/>
    <property type="project" value="TreeGrafter"/>
</dbReference>
<evidence type="ECO:0000313" key="15">
    <source>
        <dbReference type="RefSeq" id="XP_030375753.1"/>
    </source>
</evidence>
<keyword evidence="10 11" id="KW-0539">Nucleus</keyword>
<comment type="function">
    <text evidence="11">Catalytic subunit of a heterodimeric structure-specific endonuclease that resolves DNA secondary structures generated during DNA repair and recombination. Has endonuclease activity towards branched DNA substrates, introducing single-strand cuts in duplex DNA close to junctions with ss-DNA.</text>
</comment>
<evidence type="ECO:0000256" key="6">
    <source>
        <dbReference type="ARBA" id="ARBA00022801"/>
    </source>
</evidence>
<accession>A0A6J2TKU5</accession>
<dbReference type="Pfam" id="PF21202">
    <property type="entry name" value="SLX1_C"/>
    <property type="match status" value="1"/>
</dbReference>
<dbReference type="InterPro" id="IPR035901">
    <property type="entry name" value="GIY-YIG_endonuc_sf"/>
</dbReference>
<keyword evidence="7" id="KW-0862">Zinc</keyword>
<dbReference type="SMART" id="SM00465">
    <property type="entry name" value="GIYc"/>
    <property type="match status" value="1"/>
</dbReference>
<dbReference type="CTD" id="40578"/>
<evidence type="ECO:0000256" key="7">
    <source>
        <dbReference type="ARBA" id="ARBA00022833"/>
    </source>
</evidence>
<dbReference type="EC" id="3.1.-.-" evidence="11"/>
<name>A0A6J2TKU5_DROLE</name>
<dbReference type="PANTHER" id="PTHR20208:SF10">
    <property type="entry name" value="STRUCTURE-SPECIFIC ENDONUCLEASE SUBUNIT SLX1"/>
    <property type="match status" value="1"/>
</dbReference>
<dbReference type="Gene3D" id="3.30.40.10">
    <property type="entry name" value="Zinc/RING finger domain, C3HC4 (zinc finger)"/>
    <property type="match status" value="1"/>
</dbReference>
<evidence type="ECO:0000256" key="12">
    <source>
        <dbReference type="SAM" id="MobiDB-lite"/>
    </source>
</evidence>
<keyword evidence="3 11" id="KW-0255">Endonuclease</keyword>
<evidence type="ECO:0000256" key="5">
    <source>
        <dbReference type="ARBA" id="ARBA00022771"/>
    </source>
</evidence>
<dbReference type="GO" id="GO:0008821">
    <property type="term" value="F:crossover junction DNA endonuclease activity"/>
    <property type="evidence" value="ECO:0007669"/>
    <property type="project" value="TreeGrafter"/>
</dbReference>